<sequence>MINTTSLMLDVILEKAEQENPLSREELKFLLTLSEESDLSKVFTLARQLRRRYFEDKLFIYGFVYFSTYCRNDCAFCLYRRSNHALDRYRKTDLEIMETVSSLVKSGVHLVDLTMGEDPQYFDNRESGFAHLISTVEQIKDRTGIPIMISAGVVPEQALREFKAAGADWYAVYQETHNPDLYHKLRLGQSYTERMERKKLAHKLGFLIEEGLLTGVGDTEEDLVNSLERMRDLGAEQVRVMSFVPQKGTPMQDVTSVSRHRELLIIAVMRLIFPDRLIPASLDVDGLNGLANRLNAGANVITSVIPPHSGLAGVSNHSLDIEDGNRTISKIIPVLAEQGLALATRDDFAEWIRQRQTLIIPSGGALV</sequence>
<dbReference type="PIRSF" id="PIRSF004762">
    <property type="entry name" value="CHP00423"/>
    <property type="match status" value="1"/>
</dbReference>
<dbReference type="EMBL" id="CM001441">
    <property type="protein sequence ID" value="EHQ88766.1"/>
    <property type="molecule type" value="Genomic_DNA"/>
</dbReference>
<keyword evidence="3 5" id="KW-0408">Iron</keyword>
<evidence type="ECO:0000256" key="2">
    <source>
        <dbReference type="ARBA" id="ARBA00022723"/>
    </source>
</evidence>
<dbReference type="Pfam" id="PF04055">
    <property type="entry name" value="Radical_SAM"/>
    <property type="match status" value="1"/>
</dbReference>
<feature type="binding site" evidence="5">
    <location>
        <position position="74"/>
    </location>
    <ligand>
        <name>[4Fe-4S] cluster</name>
        <dbReference type="ChEBI" id="CHEBI:49883"/>
        <note>4Fe-4S-S-AdoMet</note>
    </ligand>
</feature>
<name>H5Y371_9FIRM</name>
<keyword evidence="5" id="KW-0004">4Fe-4S</keyword>
<dbReference type="InterPro" id="IPR013785">
    <property type="entry name" value="Aldolase_TIM"/>
</dbReference>
<dbReference type="GO" id="GO:0016740">
    <property type="term" value="F:transferase activity"/>
    <property type="evidence" value="ECO:0007669"/>
    <property type="project" value="TreeGrafter"/>
</dbReference>
<dbReference type="InterPro" id="IPR007197">
    <property type="entry name" value="rSAM"/>
</dbReference>
<dbReference type="CDD" id="cd01335">
    <property type="entry name" value="Radical_SAM"/>
    <property type="match status" value="1"/>
</dbReference>
<dbReference type="PANTHER" id="PTHR43726:SF1">
    <property type="entry name" value="BIOTIN SYNTHASE"/>
    <property type="match status" value="1"/>
</dbReference>
<keyword evidence="9" id="KW-1185">Reference proteome</keyword>
<gene>
    <name evidence="8" type="ORF">DesyoDRAFT_1637</name>
</gene>
<dbReference type="SMART" id="SM00729">
    <property type="entry name" value="Elp3"/>
    <property type="match status" value="1"/>
</dbReference>
<organism evidence="8 9">
    <name type="scientific">Desulfosporosinus youngiae DSM 17734</name>
    <dbReference type="NCBI Taxonomy" id="768710"/>
    <lineage>
        <taxon>Bacteria</taxon>
        <taxon>Bacillati</taxon>
        <taxon>Bacillota</taxon>
        <taxon>Clostridia</taxon>
        <taxon>Eubacteriales</taxon>
        <taxon>Desulfitobacteriaceae</taxon>
        <taxon>Desulfosporosinus</taxon>
    </lineage>
</organism>
<feature type="domain" description="Radical SAM core" evidence="7">
    <location>
        <begin position="56"/>
        <end position="275"/>
    </location>
</feature>
<evidence type="ECO:0000256" key="1">
    <source>
        <dbReference type="ARBA" id="ARBA00022691"/>
    </source>
</evidence>
<feature type="binding site" evidence="6">
    <location>
        <position position="194"/>
    </location>
    <ligand>
        <name>S-adenosyl-L-methionine</name>
        <dbReference type="ChEBI" id="CHEBI:59789"/>
    </ligand>
</feature>
<dbReference type="HOGENOM" id="CLU_033172_0_0_9"/>
<dbReference type="AlphaFoldDB" id="H5Y371"/>
<evidence type="ECO:0000256" key="6">
    <source>
        <dbReference type="PIRSR" id="PIRSR004762-2"/>
    </source>
</evidence>
<feature type="binding site" evidence="6">
    <location>
        <position position="112"/>
    </location>
    <ligand>
        <name>(3R)-3-methyl-D-ornithine</name>
        <dbReference type="ChEBI" id="CHEBI:64642"/>
    </ligand>
</feature>
<dbReference type="RefSeq" id="WP_007781552.1">
    <property type="nucleotide sequence ID" value="NZ_CM001441.1"/>
</dbReference>
<dbReference type="Gene3D" id="3.20.20.70">
    <property type="entry name" value="Aldolase class I"/>
    <property type="match status" value="1"/>
</dbReference>
<dbReference type="SFLD" id="SFLDG01060">
    <property type="entry name" value="BATS_domain_containing"/>
    <property type="match status" value="1"/>
</dbReference>
<dbReference type="SFLD" id="SFLDF00349">
    <property type="entry name" value="3-methylornithine_synthase_(Py"/>
    <property type="match status" value="1"/>
</dbReference>
<evidence type="ECO:0000256" key="4">
    <source>
        <dbReference type="ARBA" id="ARBA00023014"/>
    </source>
</evidence>
<dbReference type="InterPro" id="IPR034422">
    <property type="entry name" value="HydE/PylB-like"/>
</dbReference>
<feature type="binding site" evidence="6">
    <location>
        <position position="239"/>
    </location>
    <ligand>
        <name>(3R)-3-methyl-D-ornithine</name>
        <dbReference type="ChEBI" id="CHEBI:64642"/>
    </ligand>
</feature>
<protein>
    <submittedName>
        <fullName evidence="8">Pyrrolysine biosynthesis radical SAM protein</fullName>
    </submittedName>
</protein>
<dbReference type="STRING" id="768710.DesyoDRAFT_1637"/>
<dbReference type="eggNOG" id="COG0502">
    <property type="taxonomic scope" value="Bacteria"/>
</dbReference>
<dbReference type="InterPro" id="IPR058240">
    <property type="entry name" value="rSAM_sf"/>
</dbReference>
<keyword evidence="2" id="KW-0479">Metal-binding</keyword>
<dbReference type="GO" id="GO:0071524">
    <property type="term" value="P:pyrrolysine biosynthetic process"/>
    <property type="evidence" value="ECO:0007669"/>
    <property type="project" value="InterPro"/>
</dbReference>
<keyword evidence="4 5" id="KW-0411">Iron-sulfur</keyword>
<feature type="binding site" evidence="6">
    <location>
        <position position="76"/>
    </location>
    <ligand>
        <name>S-adenosyl-L-methionine</name>
        <dbReference type="ChEBI" id="CHEBI:59789"/>
    </ligand>
</feature>
<evidence type="ECO:0000313" key="8">
    <source>
        <dbReference type="EMBL" id="EHQ88766.1"/>
    </source>
</evidence>
<proteinExistence type="predicted"/>
<accession>H5Y371</accession>
<dbReference type="SFLD" id="SFLDS00029">
    <property type="entry name" value="Radical_SAM"/>
    <property type="match status" value="1"/>
</dbReference>
<feature type="binding site" evidence="5">
    <location>
        <position position="77"/>
    </location>
    <ligand>
        <name>[4Fe-4S] cluster</name>
        <dbReference type="ChEBI" id="CHEBI:49883"/>
        <note>4Fe-4S-S-AdoMet</note>
    </ligand>
</feature>
<dbReference type="GO" id="GO:0046872">
    <property type="term" value="F:metal ion binding"/>
    <property type="evidence" value="ECO:0007669"/>
    <property type="project" value="UniProtKB-KW"/>
</dbReference>
<dbReference type="PROSITE" id="PS51918">
    <property type="entry name" value="RADICAL_SAM"/>
    <property type="match status" value="1"/>
</dbReference>
<dbReference type="PANTHER" id="PTHR43726">
    <property type="entry name" value="3-METHYLORNITHINE SYNTHASE"/>
    <property type="match status" value="1"/>
</dbReference>
<feature type="binding site" evidence="6">
    <location>
        <position position="173"/>
    </location>
    <ligand>
        <name>(3R)-3-methyl-D-ornithine</name>
        <dbReference type="ChEBI" id="CHEBI:64642"/>
    </ligand>
</feature>
<dbReference type="Proteomes" id="UP000005104">
    <property type="component" value="Chromosome"/>
</dbReference>
<evidence type="ECO:0000259" key="7">
    <source>
        <dbReference type="PROSITE" id="PS51918"/>
    </source>
</evidence>
<feature type="binding site" evidence="5">
    <location>
        <position position="70"/>
    </location>
    <ligand>
        <name>[4Fe-4S] cluster</name>
        <dbReference type="ChEBI" id="CHEBI:49883"/>
        <note>4Fe-4S-S-AdoMet</note>
    </ligand>
</feature>
<dbReference type="InterPro" id="IPR006638">
    <property type="entry name" value="Elp3/MiaA/NifB-like_rSAM"/>
</dbReference>
<feature type="binding site" evidence="6">
    <location>
        <position position="186"/>
    </location>
    <ligand>
        <name>S-adenosyl-L-methionine</name>
        <dbReference type="ChEBI" id="CHEBI:59789"/>
    </ligand>
</feature>
<feature type="binding site" evidence="6">
    <location>
        <position position="303"/>
    </location>
    <ligand>
        <name>(3R)-3-methyl-D-ornithine</name>
        <dbReference type="ChEBI" id="CHEBI:64642"/>
    </ligand>
</feature>
<dbReference type="SUPFAM" id="SSF102114">
    <property type="entry name" value="Radical SAM enzymes"/>
    <property type="match status" value="1"/>
</dbReference>
<dbReference type="NCBIfam" id="TIGR03910">
    <property type="entry name" value="pyrrolys_PylB"/>
    <property type="match status" value="1"/>
</dbReference>
<feature type="binding site" evidence="6">
    <location>
        <position position="302"/>
    </location>
    <ligand>
        <name>(3R)-3-methyl-D-ornithine</name>
        <dbReference type="ChEBI" id="CHEBI:64642"/>
    </ligand>
</feature>
<evidence type="ECO:0000256" key="3">
    <source>
        <dbReference type="ARBA" id="ARBA00023004"/>
    </source>
</evidence>
<reference evidence="8 9" key="1">
    <citation type="submission" date="2011-11" db="EMBL/GenBank/DDBJ databases">
        <title>The Noncontiguous Finished genome of Desulfosporosinus youngiae DSM 17734.</title>
        <authorList>
            <consortium name="US DOE Joint Genome Institute (JGI-PGF)"/>
            <person name="Lucas S."/>
            <person name="Han J."/>
            <person name="Lapidus A."/>
            <person name="Cheng J.-F."/>
            <person name="Goodwin L."/>
            <person name="Pitluck S."/>
            <person name="Peters L."/>
            <person name="Ovchinnikova G."/>
            <person name="Lu M."/>
            <person name="Land M.L."/>
            <person name="Hauser L."/>
            <person name="Pester M."/>
            <person name="Spring S."/>
            <person name="Ollivier B."/>
            <person name="Rattei T."/>
            <person name="Klenk H.-P."/>
            <person name="Wagner M."/>
            <person name="Loy A."/>
            <person name="Woyke T.J."/>
        </authorList>
    </citation>
    <scope>NUCLEOTIDE SEQUENCE [LARGE SCALE GENOMIC DNA]</scope>
    <source>
        <strain evidence="8 9">DSM 17734</strain>
    </source>
</reference>
<dbReference type="SFLD" id="SFLDG01280">
    <property type="entry name" value="HydE/PylB-like"/>
    <property type="match status" value="1"/>
</dbReference>
<evidence type="ECO:0000313" key="9">
    <source>
        <dbReference type="Proteomes" id="UP000005104"/>
    </source>
</evidence>
<comment type="cofactor">
    <cofactor evidence="5">
        <name>[4Fe-4S] cluster</name>
        <dbReference type="ChEBI" id="CHEBI:49883"/>
    </cofactor>
    <text evidence="5">Binds 1 [4Fe-4S] cluster. The cluster is coordinated with 3 cysteines and an exchangeable S-adenosyl-L-methionine.</text>
</comment>
<keyword evidence="1 5" id="KW-0949">S-adenosyl-L-methionine</keyword>
<evidence type="ECO:0000256" key="5">
    <source>
        <dbReference type="PIRSR" id="PIRSR004762-1"/>
    </source>
</evidence>
<feature type="binding site" evidence="6">
    <location>
        <position position="175"/>
    </location>
    <ligand>
        <name>S-adenosyl-L-methionine</name>
        <dbReference type="ChEBI" id="CHEBI:59789"/>
    </ligand>
</feature>
<feature type="binding site" evidence="6">
    <location>
        <position position="281"/>
    </location>
    <ligand>
        <name>(3R)-3-methyl-D-ornithine</name>
        <dbReference type="ChEBI" id="CHEBI:64642"/>
    </ligand>
</feature>
<feature type="binding site" evidence="6">
    <location>
        <position position="150"/>
    </location>
    <ligand>
        <name>(3R)-3-methyl-D-ornithine</name>
        <dbReference type="ChEBI" id="CHEBI:64642"/>
    </ligand>
</feature>
<dbReference type="GO" id="GO:0051539">
    <property type="term" value="F:4 iron, 4 sulfur cluster binding"/>
    <property type="evidence" value="ECO:0007669"/>
    <property type="project" value="UniProtKB-KW"/>
</dbReference>
<dbReference type="InterPro" id="IPR023891">
    <property type="entry name" value="Pyrrolys_PylB"/>
</dbReference>